<name>A0A024FXY1_9STRA</name>
<dbReference type="EMBL" id="CAIX01002131">
    <property type="protein sequence ID" value="CCI11787.1"/>
    <property type="molecule type" value="Genomic_DNA"/>
</dbReference>
<evidence type="ECO:0000313" key="1">
    <source>
        <dbReference type="EMBL" id="CCI11787.1"/>
    </source>
</evidence>
<dbReference type="Gene3D" id="1.25.40.30">
    <property type="match status" value="1"/>
</dbReference>
<dbReference type="InterPro" id="IPR012331">
    <property type="entry name" value="Clathrin_H-chain_linker"/>
</dbReference>
<dbReference type="InParanoid" id="A0A024FXY1"/>
<dbReference type="Proteomes" id="UP000053237">
    <property type="component" value="Unassembled WGS sequence"/>
</dbReference>
<protein>
    <submittedName>
        <fullName evidence="1">Uncharacterized protein</fullName>
    </submittedName>
</protein>
<dbReference type="AlphaFoldDB" id="A0A024FXY1"/>
<comment type="caution">
    <text evidence="1">The sequence shown here is derived from an EMBL/GenBank/DDBJ whole genome shotgun (WGS) entry which is preliminary data.</text>
</comment>
<evidence type="ECO:0000313" key="2">
    <source>
        <dbReference type="Proteomes" id="UP000053237"/>
    </source>
</evidence>
<dbReference type="OrthoDB" id="2113814at2759"/>
<gene>
    <name evidence="1" type="ORF">BN9_134830</name>
</gene>
<keyword evidence="2" id="KW-1185">Reference proteome</keyword>
<organism evidence="1 2">
    <name type="scientific">Albugo candida</name>
    <dbReference type="NCBI Taxonomy" id="65357"/>
    <lineage>
        <taxon>Eukaryota</taxon>
        <taxon>Sar</taxon>
        <taxon>Stramenopiles</taxon>
        <taxon>Oomycota</taxon>
        <taxon>Peronosporomycetes</taxon>
        <taxon>Albuginales</taxon>
        <taxon>Albuginaceae</taxon>
        <taxon>Albugo</taxon>
    </lineage>
</organism>
<accession>A0A024FXY1</accession>
<dbReference type="SUPFAM" id="SSF48371">
    <property type="entry name" value="ARM repeat"/>
    <property type="match status" value="1"/>
</dbReference>
<dbReference type="STRING" id="65357.A0A024FXY1"/>
<sequence length="160" mass="18007">MTSGRIWTFLLFVSPYELVIHRINPEENSDSEKEISHAPKKFDLEGDGIHLVPISPNFSFTEFYRFMTMNDVQGARLLLQHLHKELCKEALSTTGITEACSALLDAGRGQLLQKWLSGDKLECSEELGDLVAPVRYDNGTVCLSPCSSARKSDQLFRATW</sequence>
<dbReference type="InterPro" id="IPR016024">
    <property type="entry name" value="ARM-type_fold"/>
</dbReference>
<reference evidence="1 2" key="1">
    <citation type="submission" date="2012-05" db="EMBL/GenBank/DDBJ databases">
        <title>Recombination and specialization in a pathogen metapopulation.</title>
        <authorList>
            <person name="Gardiner A."/>
            <person name="Kemen E."/>
            <person name="Schultz-Larsen T."/>
            <person name="MacLean D."/>
            <person name="Van Oosterhout C."/>
            <person name="Jones J.D.G."/>
        </authorList>
    </citation>
    <scope>NUCLEOTIDE SEQUENCE [LARGE SCALE GENOMIC DNA]</scope>
    <source>
        <strain evidence="1 2">Ac Nc2</strain>
    </source>
</reference>
<proteinExistence type="predicted"/>